<dbReference type="Proteomes" id="UP000295444">
    <property type="component" value="Unassembled WGS sequence"/>
</dbReference>
<accession>A0A4R6RZX2</accession>
<feature type="transmembrane region" description="Helical" evidence="6">
    <location>
        <begin position="6"/>
        <end position="29"/>
    </location>
</feature>
<feature type="transmembrane region" description="Helical" evidence="6">
    <location>
        <begin position="93"/>
        <end position="111"/>
    </location>
</feature>
<keyword evidence="4 6" id="KW-1133">Transmembrane helix</keyword>
<reference evidence="7 8" key="1">
    <citation type="submission" date="2019-03" db="EMBL/GenBank/DDBJ databases">
        <title>Genomic Encyclopedia of Type Strains, Phase IV (KMG-IV): sequencing the most valuable type-strain genomes for metagenomic binning, comparative biology and taxonomic classification.</title>
        <authorList>
            <person name="Goeker M."/>
        </authorList>
    </citation>
    <scope>NUCLEOTIDE SEQUENCE [LARGE SCALE GENOMIC DNA]</scope>
    <source>
        <strain evidence="7 8">DSM 45361</strain>
    </source>
</reference>
<evidence type="ECO:0000256" key="2">
    <source>
        <dbReference type="ARBA" id="ARBA00005268"/>
    </source>
</evidence>
<evidence type="ECO:0000256" key="6">
    <source>
        <dbReference type="SAM" id="Phobius"/>
    </source>
</evidence>
<proteinExistence type="inferred from homology"/>
<sequence length="265" mass="26589">MGSTVHVGLGLAVALLLLVIVAAGVAWVASIATGRATVTAAVRAAIQLAAVSAIIGSVVKWLWAAALFGLVMLVVAAVTAGKRVTGGRHGTRPAAVALVAGVVPVVAIVLATGTVPLTGIAVIPVVGIVIGGAMTATSLCGRRALDELKTRHGEYEAALALGFPPRDAAMEIARPAAGQALVPALDQTRTVGLVTLPGAFVGVLIGSGNPVQAGAAQLLVLIGLLAAETIAVVVTMELVARGVVDDPSRMWTVAPRRSARSRRAR</sequence>
<feature type="transmembrane region" description="Helical" evidence="6">
    <location>
        <begin position="215"/>
        <end position="240"/>
    </location>
</feature>
<keyword evidence="5 6" id="KW-0472">Membrane</keyword>
<organism evidence="7 8">
    <name type="scientific">Labedaea rhizosphaerae</name>
    <dbReference type="NCBI Taxonomy" id="598644"/>
    <lineage>
        <taxon>Bacteria</taxon>
        <taxon>Bacillati</taxon>
        <taxon>Actinomycetota</taxon>
        <taxon>Actinomycetes</taxon>
        <taxon>Pseudonocardiales</taxon>
        <taxon>Pseudonocardiaceae</taxon>
        <taxon>Labedaea</taxon>
    </lineage>
</organism>
<gene>
    <name evidence="7" type="ORF">EV186_1074</name>
</gene>
<feature type="transmembrane region" description="Helical" evidence="6">
    <location>
        <begin position="117"/>
        <end position="141"/>
    </location>
</feature>
<evidence type="ECO:0000256" key="4">
    <source>
        <dbReference type="ARBA" id="ARBA00022989"/>
    </source>
</evidence>
<dbReference type="EMBL" id="SNXZ01000007">
    <property type="protein sequence ID" value="TDP92789.1"/>
    <property type="molecule type" value="Genomic_DNA"/>
</dbReference>
<comment type="subcellular location">
    <subcellularLocation>
        <location evidence="1">Membrane</location>
        <topology evidence="1">Multi-pass membrane protein</topology>
    </subcellularLocation>
</comment>
<dbReference type="OrthoDB" id="3212530at2"/>
<keyword evidence="3 6" id="KW-0812">Transmembrane</keyword>
<protein>
    <submittedName>
        <fullName evidence="7">Putative ABC transport system permease protein</fullName>
    </submittedName>
</protein>
<keyword evidence="8" id="KW-1185">Reference proteome</keyword>
<dbReference type="AlphaFoldDB" id="A0A4R6RZX2"/>
<dbReference type="Pfam" id="PF03649">
    <property type="entry name" value="UPF0014"/>
    <property type="match status" value="1"/>
</dbReference>
<dbReference type="RefSeq" id="WP_133853146.1">
    <property type="nucleotide sequence ID" value="NZ_SNXZ01000007.1"/>
</dbReference>
<dbReference type="GO" id="GO:0005886">
    <property type="term" value="C:plasma membrane"/>
    <property type="evidence" value="ECO:0007669"/>
    <property type="project" value="TreeGrafter"/>
</dbReference>
<feature type="transmembrane region" description="Helical" evidence="6">
    <location>
        <begin position="61"/>
        <end position="81"/>
    </location>
</feature>
<evidence type="ECO:0000256" key="5">
    <source>
        <dbReference type="ARBA" id="ARBA00023136"/>
    </source>
</evidence>
<evidence type="ECO:0000313" key="8">
    <source>
        <dbReference type="Proteomes" id="UP000295444"/>
    </source>
</evidence>
<evidence type="ECO:0000256" key="1">
    <source>
        <dbReference type="ARBA" id="ARBA00004141"/>
    </source>
</evidence>
<comment type="caution">
    <text evidence="7">The sequence shown here is derived from an EMBL/GenBank/DDBJ whole genome shotgun (WGS) entry which is preliminary data.</text>
</comment>
<dbReference type="InterPro" id="IPR005226">
    <property type="entry name" value="UPF0014_fam"/>
</dbReference>
<evidence type="ECO:0000313" key="7">
    <source>
        <dbReference type="EMBL" id="TDP92789.1"/>
    </source>
</evidence>
<name>A0A4R6RZX2_LABRH</name>
<feature type="transmembrane region" description="Helical" evidence="6">
    <location>
        <begin position="191"/>
        <end position="209"/>
    </location>
</feature>
<comment type="similarity">
    <text evidence="2">Belongs to the UPF0014 family.</text>
</comment>
<evidence type="ECO:0000256" key="3">
    <source>
        <dbReference type="ARBA" id="ARBA00022692"/>
    </source>
</evidence>
<dbReference type="PANTHER" id="PTHR30028:SF0">
    <property type="entry name" value="PROTEIN ALUMINUM SENSITIVE 3"/>
    <property type="match status" value="1"/>
</dbReference>
<dbReference type="PANTHER" id="PTHR30028">
    <property type="entry name" value="UPF0014 INNER MEMBRANE PROTEIN YBBM-RELATED"/>
    <property type="match status" value="1"/>
</dbReference>